<sequence length="77" mass="8669">MINTACLGRRGSLRLEFMRTLRIPDDGQSYSLPAHFGSLPLYDVTRSSKPLPPRIEAKGGMILPMYQREALSLCFRA</sequence>
<dbReference type="OrthoDB" id="428577at2759"/>
<keyword evidence="2" id="KW-1185">Reference proteome</keyword>
<evidence type="ECO:0000313" key="2">
    <source>
        <dbReference type="Proteomes" id="UP000799291"/>
    </source>
</evidence>
<proteinExistence type="predicted"/>
<accession>A0A6G1J2Q9</accession>
<organism evidence="1 2">
    <name type="scientific">Lentithecium fluviatile CBS 122367</name>
    <dbReference type="NCBI Taxonomy" id="1168545"/>
    <lineage>
        <taxon>Eukaryota</taxon>
        <taxon>Fungi</taxon>
        <taxon>Dikarya</taxon>
        <taxon>Ascomycota</taxon>
        <taxon>Pezizomycotina</taxon>
        <taxon>Dothideomycetes</taxon>
        <taxon>Pleosporomycetidae</taxon>
        <taxon>Pleosporales</taxon>
        <taxon>Massarineae</taxon>
        <taxon>Lentitheciaceae</taxon>
        <taxon>Lentithecium</taxon>
    </lineage>
</organism>
<dbReference type="AlphaFoldDB" id="A0A6G1J2Q9"/>
<name>A0A6G1J2Q9_9PLEO</name>
<evidence type="ECO:0000313" key="1">
    <source>
        <dbReference type="EMBL" id="KAF2684429.1"/>
    </source>
</evidence>
<feature type="non-terminal residue" evidence="1">
    <location>
        <position position="77"/>
    </location>
</feature>
<reference evidence="1" key="1">
    <citation type="journal article" date="2020" name="Stud. Mycol.">
        <title>101 Dothideomycetes genomes: a test case for predicting lifestyles and emergence of pathogens.</title>
        <authorList>
            <person name="Haridas S."/>
            <person name="Albert R."/>
            <person name="Binder M."/>
            <person name="Bloem J."/>
            <person name="Labutti K."/>
            <person name="Salamov A."/>
            <person name="Andreopoulos B."/>
            <person name="Baker S."/>
            <person name="Barry K."/>
            <person name="Bills G."/>
            <person name="Bluhm B."/>
            <person name="Cannon C."/>
            <person name="Castanera R."/>
            <person name="Culley D."/>
            <person name="Daum C."/>
            <person name="Ezra D."/>
            <person name="Gonzalez J."/>
            <person name="Henrissat B."/>
            <person name="Kuo A."/>
            <person name="Liang C."/>
            <person name="Lipzen A."/>
            <person name="Lutzoni F."/>
            <person name="Magnuson J."/>
            <person name="Mondo S."/>
            <person name="Nolan M."/>
            <person name="Ohm R."/>
            <person name="Pangilinan J."/>
            <person name="Park H.-J."/>
            <person name="Ramirez L."/>
            <person name="Alfaro M."/>
            <person name="Sun H."/>
            <person name="Tritt A."/>
            <person name="Yoshinaga Y."/>
            <person name="Zwiers L.-H."/>
            <person name="Turgeon B."/>
            <person name="Goodwin S."/>
            <person name="Spatafora J."/>
            <person name="Crous P."/>
            <person name="Grigoriev I."/>
        </authorList>
    </citation>
    <scope>NUCLEOTIDE SEQUENCE</scope>
    <source>
        <strain evidence="1">CBS 122367</strain>
    </source>
</reference>
<dbReference type="Proteomes" id="UP000799291">
    <property type="component" value="Unassembled WGS sequence"/>
</dbReference>
<dbReference type="EMBL" id="MU005581">
    <property type="protein sequence ID" value="KAF2684429.1"/>
    <property type="molecule type" value="Genomic_DNA"/>
</dbReference>
<gene>
    <name evidence="1" type="ORF">K458DRAFT_302926</name>
</gene>
<protein>
    <submittedName>
        <fullName evidence="1">Uncharacterized protein</fullName>
    </submittedName>
</protein>